<evidence type="ECO:0000313" key="2">
    <source>
        <dbReference type="EMBL" id="ERN10348.1"/>
    </source>
</evidence>
<feature type="signal peptide" evidence="1">
    <location>
        <begin position="1"/>
        <end position="29"/>
    </location>
</feature>
<organism evidence="2 3">
    <name type="scientific">Amborella trichopoda</name>
    <dbReference type="NCBI Taxonomy" id="13333"/>
    <lineage>
        <taxon>Eukaryota</taxon>
        <taxon>Viridiplantae</taxon>
        <taxon>Streptophyta</taxon>
        <taxon>Embryophyta</taxon>
        <taxon>Tracheophyta</taxon>
        <taxon>Spermatophyta</taxon>
        <taxon>Magnoliopsida</taxon>
        <taxon>Amborellales</taxon>
        <taxon>Amborellaceae</taxon>
        <taxon>Amborella</taxon>
    </lineage>
</organism>
<evidence type="ECO:0008006" key="4">
    <source>
        <dbReference type="Google" id="ProtNLM"/>
    </source>
</evidence>
<dbReference type="Proteomes" id="UP000017836">
    <property type="component" value="Unassembled WGS sequence"/>
</dbReference>
<sequence length="61" mass="6276">MGYSKSNSKEFALLCYVTSVAMACAAAAAADTNSFSAGEFNVLQYGAIADGATDNSKEGKR</sequence>
<dbReference type="AlphaFoldDB" id="W1PQL3"/>
<dbReference type="HOGENOM" id="CLU_2925654_0_0_1"/>
<dbReference type="Gramene" id="ERN10348">
    <property type="protein sequence ID" value="ERN10348"/>
    <property type="gene ID" value="AMTR_s00026p00068270"/>
</dbReference>
<proteinExistence type="predicted"/>
<dbReference type="EMBL" id="KI392852">
    <property type="protein sequence ID" value="ERN10348.1"/>
    <property type="molecule type" value="Genomic_DNA"/>
</dbReference>
<keyword evidence="3" id="KW-1185">Reference proteome</keyword>
<protein>
    <recommendedName>
        <fullName evidence="4">Pectate lyase superfamily protein domain-containing protein</fullName>
    </recommendedName>
</protein>
<evidence type="ECO:0000313" key="3">
    <source>
        <dbReference type="Proteomes" id="UP000017836"/>
    </source>
</evidence>
<dbReference type="PROSITE" id="PS51257">
    <property type="entry name" value="PROKAR_LIPOPROTEIN"/>
    <property type="match status" value="1"/>
</dbReference>
<name>W1PQL3_AMBTC</name>
<accession>W1PQL3</accession>
<keyword evidence="1" id="KW-0732">Signal</keyword>
<feature type="chain" id="PRO_5004808406" description="Pectate lyase superfamily protein domain-containing protein" evidence="1">
    <location>
        <begin position="30"/>
        <end position="61"/>
    </location>
</feature>
<evidence type="ECO:0000256" key="1">
    <source>
        <dbReference type="SAM" id="SignalP"/>
    </source>
</evidence>
<reference evidence="3" key="1">
    <citation type="journal article" date="2013" name="Science">
        <title>The Amborella genome and the evolution of flowering plants.</title>
        <authorList>
            <consortium name="Amborella Genome Project"/>
        </authorList>
    </citation>
    <scope>NUCLEOTIDE SEQUENCE [LARGE SCALE GENOMIC DNA]</scope>
</reference>
<gene>
    <name evidence="2" type="ORF">AMTR_s00026p00068270</name>
</gene>